<evidence type="ECO:0000256" key="5">
    <source>
        <dbReference type="ARBA" id="ARBA00022741"/>
    </source>
</evidence>
<evidence type="ECO:0000256" key="6">
    <source>
        <dbReference type="ARBA" id="ARBA00022840"/>
    </source>
</evidence>
<organism evidence="11 12">
    <name type="scientific">Sorghum bicolor</name>
    <name type="common">Sorghum</name>
    <name type="synonym">Sorghum vulgare</name>
    <dbReference type="NCBI Taxonomy" id="4558"/>
    <lineage>
        <taxon>Eukaryota</taxon>
        <taxon>Viridiplantae</taxon>
        <taxon>Streptophyta</taxon>
        <taxon>Embryophyta</taxon>
        <taxon>Tracheophyta</taxon>
        <taxon>Spermatophyta</taxon>
        <taxon>Magnoliopsida</taxon>
        <taxon>Liliopsida</taxon>
        <taxon>Poales</taxon>
        <taxon>Poaceae</taxon>
        <taxon>PACMAD clade</taxon>
        <taxon>Panicoideae</taxon>
        <taxon>Andropogonodae</taxon>
        <taxon>Andropogoneae</taxon>
        <taxon>Sorghinae</taxon>
        <taxon>Sorghum</taxon>
    </lineage>
</organism>
<evidence type="ECO:0000256" key="4">
    <source>
        <dbReference type="ARBA" id="ARBA00022692"/>
    </source>
</evidence>
<evidence type="ECO:0000259" key="10">
    <source>
        <dbReference type="PROSITE" id="PS50893"/>
    </source>
</evidence>
<feature type="transmembrane region" description="Helical" evidence="9">
    <location>
        <begin position="36"/>
        <end position="56"/>
    </location>
</feature>
<feature type="transmembrane region" description="Helical" evidence="9">
    <location>
        <begin position="533"/>
        <end position="554"/>
    </location>
</feature>
<protein>
    <recommendedName>
        <fullName evidence="10">ABC transporter domain-containing protein</fullName>
    </recommendedName>
</protein>
<dbReference type="InterPro" id="IPR013525">
    <property type="entry name" value="ABC2_TM"/>
</dbReference>
<feature type="domain" description="ABC transporter" evidence="10">
    <location>
        <begin position="621"/>
        <end position="858"/>
    </location>
</feature>
<sequence length="939" mass="103664">MAVRSTTMGAADFQSQADALFRKNLAIHRRACRGNCYLILFPVLVCGMVGGLQTFMDSLFRNLGGVKPDCKGCDGGGVMRLSEDAVGGLSCSQSCPLPVAQRWPVVLLLPGGKGDAALNFSALMETDNKPPPCVSPESCTPPAKFLVTGANKSFAQSLTGNMFPPHASPNLTADISGLADYALAIDGTGFGTKTYEAAFDIAALYFLQSKCTPKSTLSFPVQHGPKMDNKEARCSQALFEWRENSIVINNELYKGFRESKATERIENTNDIVSAYDLTSSDLKHYNMIVQYNSEKSNMLRVARLMNLASNAYLQLRGNGTKMRFGFVKDMPRDGHPLKAPDMSFIVGKLVFIQIIMLLFPVILSSLVYEKQQKLRAMMKMHGLGDMAYWTISYCYFLLISLLYIFLLVTFGATVGIKLFAVNSYMLQFLVYFIYMNLQISFAFFTTTYFSTTTIANVAGHLYVTGSGFIGEYLFRPFVEDTSVPRSLITLMEFFPPISLYRIIYELSPPPSEGFFSDFSGVHLGDLSNPKNGILVLLIIMVLEWPIFIFLTLYLDEFGCLRNGIRKLLTASRPDGSYQTLQKPSTQPPEFEASIEIDRTDILREREIVDRFLKQPDTSYSVIIDNIRKVYPPKDGNAEVVAVKGFSLSIQRGQCFGLLGSNGAGKTSLISMLTGFTKPTSGTAYIDGMDIRTDMSEIYTRIGVCPQFNLLWETLTGREHLMFYGRLKRLNGAALFEAAEQSLKALQIFEGGVADTLVSQYSGGMKRRLSVAISLIGDPKVVYLDEPSTGLDPASRSALWNALKFAKKDKAIILTTHSMEEAEALCDRIGIAAYGRLRCTGTSKELKAKYGGTLVFTVTVAAAAAGEDEDEAVERLVRSISPAAKRTYHIAGTQKFELPKQGVKIAEVFRAMEQAKRSLNIAAWGLVDTTLEDVFIKVAC</sequence>
<keyword evidence="4 9" id="KW-0812">Transmembrane</keyword>
<dbReference type="EMBL" id="CM027683">
    <property type="protein sequence ID" value="KAG0532307.1"/>
    <property type="molecule type" value="Genomic_DNA"/>
</dbReference>
<keyword evidence="5" id="KW-0547">Nucleotide-binding</keyword>
<gene>
    <name evidence="11" type="ORF">BDA96_04G097100</name>
</gene>
<evidence type="ECO:0000256" key="8">
    <source>
        <dbReference type="ARBA" id="ARBA00023136"/>
    </source>
</evidence>
<dbReference type="GO" id="GO:0016020">
    <property type="term" value="C:membrane"/>
    <property type="evidence" value="ECO:0007669"/>
    <property type="project" value="UniProtKB-SubCell"/>
</dbReference>
<evidence type="ECO:0000256" key="7">
    <source>
        <dbReference type="ARBA" id="ARBA00022989"/>
    </source>
</evidence>
<evidence type="ECO:0000313" key="11">
    <source>
        <dbReference type="EMBL" id="KAG0532307.1"/>
    </source>
</evidence>
<dbReference type="Proteomes" id="UP000807115">
    <property type="component" value="Chromosome 4"/>
</dbReference>
<evidence type="ECO:0000256" key="3">
    <source>
        <dbReference type="ARBA" id="ARBA00022448"/>
    </source>
</evidence>
<evidence type="ECO:0000256" key="1">
    <source>
        <dbReference type="ARBA" id="ARBA00004141"/>
    </source>
</evidence>
<dbReference type="InterPro" id="IPR027417">
    <property type="entry name" value="P-loop_NTPase"/>
</dbReference>
<feature type="transmembrane region" description="Helical" evidence="9">
    <location>
        <begin position="345"/>
        <end position="368"/>
    </location>
</feature>
<dbReference type="CDD" id="cd03263">
    <property type="entry name" value="ABC_subfamily_A"/>
    <property type="match status" value="1"/>
</dbReference>
<feature type="transmembrane region" description="Helical" evidence="9">
    <location>
        <begin position="424"/>
        <end position="444"/>
    </location>
</feature>
<evidence type="ECO:0000256" key="9">
    <source>
        <dbReference type="SAM" id="Phobius"/>
    </source>
</evidence>
<keyword evidence="6" id="KW-0067">ATP-binding</keyword>
<dbReference type="Pfam" id="PF24526">
    <property type="entry name" value="ABCA12_C"/>
    <property type="match status" value="1"/>
</dbReference>
<comment type="similarity">
    <text evidence="2">Belongs to the ABC transporter superfamily. ABCA family. CPR flippase (TC 3.A.1.211) subfamily.</text>
</comment>
<name>A0A921R2H2_SORBI</name>
<reference evidence="11" key="1">
    <citation type="journal article" date="2019" name="BMC Genomics">
        <title>A new reference genome for Sorghum bicolor reveals high levels of sequence similarity between sweet and grain genotypes: implications for the genetics of sugar metabolism.</title>
        <authorList>
            <person name="Cooper E.A."/>
            <person name="Brenton Z.W."/>
            <person name="Flinn B.S."/>
            <person name="Jenkins J."/>
            <person name="Shu S."/>
            <person name="Flowers D."/>
            <person name="Luo F."/>
            <person name="Wang Y."/>
            <person name="Xia P."/>
            <person name="Barry K."/>
            <person name="Daum C."/>
            <person name="Lipzen A."/>
            <person name="Yoshinaga Y."/>
            <person name="Schmutz J."/>
            <person name="Saski C."/>
            <person name="Vermerris W."/>
            <person name="Kresovich S."/>
        </authorList>
    </citation>
    <scope>NUCLEOTIDE SEQUENCE</scope>
</reference>
<dbReference type="InterPro" id="IPR026082">
    <property type="entry name" value="ABCA"/>
</dbReference>
<evidence type="ECO:0000313" key="12">
    <source>
        <dbReference type="Proteomes" id="UP000807115"/>
    </source>
</evidence>
<comment type="caution">
    <text evidence="11">The sequence shown here is derived from an EMBL/GenBank/DDBJ whole genome shotgun (WGS) entry which is preliminary data.</text>
</comment>
<dbReference type="SUPFAM" id="SSF52540">
    <property type="entry name" value="P-loop containing nucleoside triphosphate hydrolases"/>
    <property type="match status" value="1"/>
</dbReference>
<dbReference type="PROSITE" id="PS50893">
    <property type="entry name" value="ABC_TRANSPORTER_2"/>
    <property type="match status" value="1"/>
</dbReference>
<keyword evidence="8 9" id="KW-0472">Membrane</keyword>
<comment type="subcellular location">
    <subcellularLocation>
        <location evidence="1">Membrane</location>
        <topology evidence="1">Multi-pass membrane protein</topology>
    </subcellularLocation>
</comment>
<accession>A0A921R2H2</accession>
<feature type="transmembrane region" description="Helical" evidence="9">
    <location>
        <begin position="388"/>
        <end position="412"/>
    </location>
</feature>
<evidence type="ECO:0000256" key="2">
    <source>
        <dbReference type="ARBA" id="ARBA00008526"/>
    </source>
</evidence>
<dbReference type="FunFam" id="3.40.50.300:FF:000665">
    <property type="entry name" value="ABC transporter A family member 2"/>
    <property type="match status" value="1"/>
</dbReference>
<proteinExistence type="inferred from homology"/>
<dbReference type="Gene3D" id="3.40.50.300">
    <property type="entry name" value="P-loop containing nucleotide triphosphate hydrolases"/>
    <property type="match status" value="1"/>
</dbReference>
<dbReference type="Pfam" id="PF12698">
    <property type="entry name" value="ABC2_membrane_3"/>
    <property type="match status" value="1"/>
</dbReference>
<dbReference type="GO" id="GO:0016887">
    <property type="term" value="F:ATP hydrolysis activity"/>
    <property type="evidence" value="ECO:0007669"/>
    <property type="project" value="InterPro"/>
</dbReference>
<dbReference type="InterPro" id="IPR003593">
    <property type="entry name" value="AAA+_ATPase"/>
</dbReference>
<dbReference type="SMART" id="SM00382">
    <property type="entry name" value="AAA"/>
    <property type="match status" value="1"/>
</dbReference>
<dbReference type="InterPro" id="IPR017871">
    <property type="entry name" value="ABC_transporter-like_CS"/>
</dbReference>
<dbReference type="AlphaFoldDB" id="A0A921R2H2"/>
<reference evidence="11" key="2">
    <citation type="submission" date="2020-10" db="EMBL/GenBank/DDBJ databases">
        <authorList>
            <person name="Cooper E.A."/>
            <person name="Brenton Z.W."/>
            <person name="Flinn B.S."/>
            <person name="Jenkins J."/>
            <person name="Shu S."/>
            <person name="Flowers D."/>
            <person name="Luo F."/>
            <person name="Wang Y."/>
            <person name="Xia P."/>
            <person name="Barry K."/>
            <person name="Daum C."/>
            <person name="Lipzen A."/>
            <person name="Yoshinaga Y."/>
            <person name="Schmutz J."/>
            <person name="Saski C."/>
            <person name="Vermerris W."/>
            <person name="Kresovich S."/>
        </authorList>
    </citation>
    <scope>NUCLEOTIDE SEQUENCE</scope>
</reference>
<dbReference type="GO" id="GO:0140359">
    <property type="term" value="F:ABC-type transporter activity"/>
    <property type="evidence" value="ECO:0007669"/>
    <property type="project" value="InterPro"/>
</dbReference>
<dbReference type="Pfam" id="PF00005">
    <property type="entry name" value="ABC_tran"/>
    <property type="match status" value="1"/>
</dbReference>
<keyword evidence="7 9" id="KW-1133">Transmembrane helix</keyword>
<dbReference type="PROSITE" id="PS00211">
    <property type="entry name" value="ABC_TRANSPORTER_1"/>
    <property type="match status" value="1"/>
</dbReference>
<dbReference type="InterPro" id="IPR003439">
    <property type="entry name" value="ABC_transporter-like_ATP-bd"/>
</dbReference>
<keyword evidence="3" id="KW-0813">Transport</keyword>
<dbReference type="PANTHER" id="PTHR19229:SF212">
    <property type="entry name" value="ABC TRANSPORTER DOMAIN-CONTAINING PROTEIN"/>
    <property type="match status" value="1"/>
</dbReference>
<dbReference type="PANTHER" id="PTHR19229">
    <property type="entry name" value="ATP-BINDING CASSETTE TRANSPORTER SUBFAMILY A ABCA"/>
    <property type="match status" value="1"/>
</dbReference>
<dbReference type="GO" id="GO:0005524">
    <property type="term" value="F:ATP binding"/>
    <property type="evidence" value="ECO:0007669"/>
    <property type="project" value="UniProtKB-KW"/>
</dbReference>